<dbReference type="PANTHER" id="PTHR47572:SF5">
    <property type="entry name" value="BLR2277 PROTEIN"/>
    <property type="match status" value="1"/>
</dbReference>
<reference evidence="4 5" key="1">
    <citation type="submission" date="2024-03" db="EMBL/GenBank/DDBJ databases">
        <title>Actinomycetospora sp. OC33-EN06, a novel actinomycete isolated from wild orchid (Aerides multiflora).</title>
        <authorList>
            <person name="Suriyachadkun C."/>
        </authorList>
    </citation>
    <scope>NUCLEOTIDE SEQUENCE [LARGE SCALE GENOMIC DNA]</scope>
    <source>
        <strain evidence="4 5">OC33-EN06</strain>
    </source>
</reference>
<dbReference type="InterPro" id="IPR011009">
    <property type="entry name" value="Kinase-like_dom_sf"/>
</dbReference>
<dbReference type="PANTHER" id="PTHR47572">
    <property type="entry name" value="LIPOPROTEIN-RELATED"/>
    <property type="match status" value="1"/>
</dbReference>
<dbReference type="CDD" id="cd05154">
    <property type="entry name" value="ACAD10_11_N-like"/>
    <property type="match status" value="1"/>
</dbReference>
<feature type="domain" description="DUF6285" evidence="3">
    <location>
        <begin position="363"/>
        <end position="442"/>
    </location>
</feature>
<gene>
    <name evidence="4" type="ORF">WCD41_29395</name>
</gene>
<evidence type="ECO:0000259" key="2">
    <source>
        <dbReference type="Pfam" id="PF08450"/>
    </source>
</evidence>
<evidence type="ECO:0000313" key="5">
    <source>
        <dbReference type="Proteomes" id="UP001370100"/>
    </source>
</evidence>
<proteinExistence type="predicted"/>
<dbReference type="PRINTS" id="PR01790">
    <property type="entry name" value="SMP30FAMILY"/>
</dbReference>
<sequence>MSVPELAESLGERLSAVTGTAVTVEHLRRLTAGASRETWSFTAAGAAERRDLVLRRDPPGDDRPEGMALEAASLAAAAAAGVPVPPLVDSGSDPAIVGSPYLVTGLVDGETLGPRILREERYAAAREGLAAELGRTLARVHAIPLDAVPGLPADDPVEDLRATYDRLDEPLPTVEIALRWLDRHRPAPVADAVVHGDFRLGNLIVAEDGLAAVLDWEQVHRGDPREDLGWLCVKCWRFGSPLPVAGLGTLDELLDGYAEVAGHRPDPEAVRWWQVHRTTWWALGCRRMAERHLSGETSSVELAAIGRRVAENEHDLLLLLGLPAGEHTAAETPPSDLTGRPSAVDLVDAVTAFLREDVMTTGDERTAFLARVAANVLGGVGRELRLGPEHERRHRERLAALGYADQAGLAAAIRHGEIDDTDPALRAAVRAAVTDRLAVANPPLPGAALVSAMRTVTTGLGFPEGPVALGNGDVLVVEIRRGTLTRVAPDGTTTVVAELGGGPNGAAIGPDGAVYVCNNGGFAWHDRDGITAPGHQPDEYVGGSIQRVALDTGEVTDLYTACDGRPLRGPNDIVFDGDGGFWFTDIGKSRDRERDTGALYHARPDGSSITEVVHPLTQPNGVGLAPDGSRLYVAETVTGRVWAWDVTGSGRLARTAQPVGPRGAALLHGFGGYQMLDSLAVDGDGNVCVATLMTGAISVIAPDGTLLRQVPVPEHDPYVTNICFAGSGSRRAWVTSSGRGILYALEWDTAGLDLAFTA</sequence>
<feature type="domain" description="Aminoglycoside phosphotransferase" evidence="1">
    <location>
        <begin position="27"/>
        <end position="273"/>
    </location>
</feature>
<dbReference type="Pfam" id="PF19802">
    <property type="entry name" value="DUF6285"/>
    <property type="match status" value="1"/>
</dbReference>
<dbReference type="InterPro" id="IPR005511">
    <property type="entry name" value="SMP-30"/>
</dbReference>
<dbReference type="InterPro" id="IPR011042">
    <property type="entry name" value="6-blade_b-propeller_TolB-like"/>
</dbReference>
<dbReference type="InterPro" id="IPR051262">
    <property type="entry name" value="SMP-30/CGR1_Lactonase"/>
</dbReference>
<dbReference type="InterPro" id="IPR041726">
    <property type="entry name" value="ACAD10_11_N"/>
</dbReference>
<evidence type="ECO:0000313" key="4">
    <source>
        <dbReference type="EMBL" id="MEJ2890606.1"/>
    </source>
</evidence>
<dbReference type="InterPro" id="IPR046252">
    <property type="entry name" value="DUF6285"/>
</dbReference>
<name>A0ABU8NDY0_9PSEU</name>
<dbReference type="SUPFAM" id="SSF56112">
    <property type="entry name" value="Protein kinase-like (PK-like)"/>
    <property type="match status" value="1"/>
</dbReference>
<dbReference type="InterPro" id="IPR002575">
    <property type="entry name" value="Aminoglycoside_PTrfase"/>
</dbReference>
<keyword evidence="5" id="KW-1185">Reference proteome</keyword>
<evidence type="ECO:0000259" key="1">
    <source>
        <dbReference type="Pfam" id="PF01636"/>
    </source>
</evidence>
<dbReference type="Pfam" id="PF01636">
    <property type="entry name" value="APH"/>
    <property type="match status" value="1"/>
</dbReference>
<evidence type="ECO:0000259" key="3">
    <source>
        <dbReference type="Pfam" id="PF19802"/>
    </source>
</evidence>
<accession>A0ABU8NDY0</accession>
<dbReference type="Gene3D" id="3.90.1200.10">
    <property type="match status" value="1"/>
</dbReference>
<protein>
    <submittedName>
        <fullName evidence="4">SMP-30/gluconolactonase/LRE family protein</fullName>
    </submittedName>
</protein>
<dbReference type="EMBL" id="JBBEGL010000015">
    <property type="protein sequence ID" value="MEJ2890606.1"/>
    <property type="molecule type" value="Genomic_DNA"/>
</dbReference>
<comment type="caution">
    <text evidence="4">The sequence shown here is derived from an EMBL/GenBank/DDBJ whole genome shotgun (WGS) entry which is preliminary data.</text>
</comment>
<dbReference type="Gene3D" id="2.120.10.30">
    <property type="entry name" value="TolB, C-terminal domain"/>
    <property type="match status" value="1"/>
</dbReference>
<feature type="domain" description="SMP-30/Gluconolactonase/LRE-like region" evidence="2">
    <location>
        <begin position="462"/>
        <end position="737"/>
    </location>
</feature>
<dbReference type="RefSeq" id="WP_337718805.1">
    <property type="nucleotide sequence ID" value="NZ_JBBEGL010000015.1"/>
</dbReference>
<organism evidence="4 5">
    <name type="scientific">Actinomycetospora aeridis</name>
    <dbReference type="NCBI Taxonomy" id="3129231"/>
    <lineage>
        <taxon>Bacteria</taxon>
        <taxon>Bacillati</taxon>
        <taxon>Actinomycetota</taxon>
        <taxon>Actinomycetes</taxon>
        <taxon>Pseudonocardiales</taxon>
        <taxon>Pseudonocardiaceae</taxon>
        <taxon>Actinomycetospora</taxon>
    </lineage>
</organism>
<dbReference type="Pfam" id="PF08450">
    <property type="entry name" value="SGL"/>
    <property type="match status" value="1"/>
</dbReference>
<dbReference type="Gene3D" id="3.30.200.20">
    <property type="entry name" value="Phosphorylase Kinase, domain 1"/>
    <property type="match status" value="1"/>
</dbReference>
<dbReference type="SUPFAM" id="SSF63829">
    <property type="entry name" value="Calcium-dependent phosphotriesterase"/>
    <property type="match status" value="1"/>
</dbReference>
<dbReference type="Proteomes" id="UP001370100">
    <property type="component" value="Unassembled WGS sequence"/>
</dbReference>
<dbReference type="InterPro" id="IPR013658">
    <property type="entry name" value="SGL"/>
</dbReference>